<evidence type="ECO:0000313" key="1">
    <source>
        <dbReference type="EMBL" id="WEK34378.1"/>
    </source>
</evidence>
<evidence type="ECO:0000313" key="2">
    <source>
        <dbReference type="Proteomes" id="UP001220610"/>
    </source>
</evidence>
<gene>
    <name evidence="1" type="ORF">P0Y53_17975</name>
</gene>
<sequence length="97" mass="11313">MKSRLREVAGRQSRKDALVEVEHLDNQLHIQLINIHDLKQAIKSHDRQIQSALITPKGDKPDKAATEHENLYDDYQQLEHTLQDLRSEFSEFVGRAR</sequence>
<name>A0AAJ5WRI1_9BACT</name>
<proteinExistence type="predicted"/>
<reference evidence="1" key="1">
    <citation type="submission" date="2023-03" db="EMBL/GenBank/DDBJ databases">
        <title>Andean soil-derived lignocellulolytic bacterial consortium as a source of novel taxa and putative plastic-active enzymes.</title>
        <authorList>
            <person name="Diaz-Garcia L."/>
            <person name="Chuvochina M."/>
            <person name="Feuerriegel G."/>
            <person name="Bunk B."/>
            <person name="Sproer C."/>
            <person name="Streit W.R."/>
            <person name="Rodriguez L.M."/>
            <person name="Overmann J."/>
            <person name="Jimenez D.J."/>
        </authorList>
    </citation>
    <scope>NUCLEOTIDE SEQUENCE</scope>
    <source>
        <strain evidence="1">MAG 7</strain>
    </source>
</reference>
<accession>A0AAJ5WRI1</accession>
<protein>
    <submittedName>
        <fullName evidence="1">Uncharacterized protein</fullName>
    </submittedName>
</protein>
<dbReference type="Proteomes" id="UP001220610">
    <property type="component" value="Chromosome"/>
</dbReference>
<organism evidence="1 2">
    <name type="scientific">Candidatus Pseudobacter hemicellulosilyticus</name>
    <dbReference type="NCBI Taxonomy" id="3121375"/>
    <lineage>
        <taxon>Bacteria</taxon>
        <taxon>Pseudomonadati</taxon>
        <taxon>Bacteroidota</taxon>
        <taxon>Chitinophagia</taxon>
        <taxon>Chitinophagales</taxon>
        <taxon>Chitinophagaceae</taxon>
        <taxon>Pseudobacter</taxon>
    </lineage>
</organism>
<dbReference type="EMBL" id="CP119311">
    <property type="protein sequence ID" value="WEK34378.1"/>
    <property type="molecule type" value="Genomic_DNA"/>
</dbReference>
<dbReference type="AlphaFoldDB" id="A0AAJ5WRI1"/>